<dbReference type="EMBL" id="SVNY01000005">
    <property type="protein sequence ID" value="MBE6834021.1"/>
    <property type="molecule type" value="Genomic_DNA"/>
</dbReference>
<sequence length="135" mass="15664">MGDTIAEASKHTGLSEHTLRYYEKEGLLPSIGRDSSGCRSFQENDYEWIEVISCLKNTGMTIREIRQFMDWCKEGDSTLQKRLELFLEQKRRAERQMRELEQHIQKIEKKIRFYETAVKAGTAAVHIGKSCDGCD</sequence>
<keyword evidence="1" id="KW-0678">Repressor</keyword>
<evidence type="ECO:0000256" key="3">
    <source>
        <dbReference type="ARBA" id="ARBA00023125"/>
    </source>
</evidence>
<proteinExistence type="predicted"/>
<dbReference type="CDD" id="cd01109">
    <property type="entry name" value="HTH_YyaN"/>
    <property type="match status" value="1"/>
</dbReference>
<dbReference type="GO" id="GO:0003677">
    <property type="term" value="F:DNA binding"/>
    <property type="evidence" value="ECO:0007669"/>
    <property type="project" value="UniProtKB-KW"/>
</dbReference>
<dbReference type="AlphaFoldDB" id="A0A928KXQ9"/>
<dbReference type="PROSITE" id="PS00552">
    <property type="entry name" value="HTH_MERR_1"/>
    <property type="match status" value="1"/>
</dbReference>
<dbReference type="PRINTS" id="PR00040">
    <property type="entry name" value="HTHMERR"/>
</dbReference>
<evidence type="ECO:0000256" key="1">
    <source>
        <dbReference type="ARBA" id="ARBA00022491"/>
    </source>
</evidence>
<evidence type="ECO:0000313" key="8">
    <source>
        <dbReference type="Proteomes" id="UP000754750"/>
    </source>
</evidence>
<dbReference type="GO" id="GO:0003700">
    <property type="term" value="F:DNA-binding transcription factor activity"/>
    <property type="evidence" value="ECO:0007669"/>
    <property type="project" value="InterPro"/>
</dbReference>
<keyword evidence="4" id="KW-0804">Transcription</keyword>
<evidence type="ECO:0000313" key="7">
    <source>
        <dbReference type="EMBL" id="MBE6834021.1"/>
    </source>
</evidence>
<keyword evidence="2" id="KW-0805">Transcription regulation</keyword>
<dbReference type="Gene3D" id="1.10.1660.10">
    <property type="match status" value="1"/>
</dbReference>
<protein>
    <submittedName>
        <fullName evidence="7">MerR family transcriptional regulator</fullName>
    </submittedName>
</protein>
<evidence type="ECO:0000259" key="6">
    <source>
        <dbReference type="PROSITE" id="PS50937"/>
    </source>
</evidence>
<dbReference type="Proteomes" id="UP000754750">
    <property type="component" value="Unassembled WGS sequence"/>
</dbReference>
<dbReference type="SMART" id="SM00422">
    <property type="entry name" value="HTH_MERR"/>
    <property type="match status" value="1"/>
</dbReference>
<dbReference type="SUPFAM" id="SSF46955">
    <property type="entry name" value="Putative DNA-binding domain"/>
    <property type="match status" value="1"/>
</dbReference>
<organism evidence="7 8">
    <name type="scientific">Faecalispora sporosphaeroides</name>
    <dbReference type="NCBI Taxonomy" id="1549"/>
    <lineage>
        <taxon>Bacteria</taxon>
        <taxon>Bacillati</taxon>
        <taxon>Bacillota</taxon>
        <taxon>Clostridia</taxon>
        <taxon>Eubacteriales</taxon>
        <taxon>Oscillospiraceae</taxon>
        <taxon>Faecalispora</taxon>
    </lineage>
</organism>
<gene>
    <name evidence="7" type="ORF">E7512_10695</name>
</gene>
<feature type="coiled-coil region" evidence="5">
    <location>
        <begin position="83"/>
        <end position="117"/>
    </location>
</feature>
<dbReference type="InterPro" id="IPR047057">
    <property type="entry name" value="MerR_fam"/>
</dbReference>
<dbReference type="PANTHER" id="PTHR30204">
    <property type="entry name" value="REDOX-CYCLING DRUG-SENSING TRANSCRIPTIONAL ACTIVATOR SOXR"/>
    <property type="match status" value="1"/>
</dbReference>
<name>A0A928KXQ9_9FIRM</name>
<dbReference type="InterPro" id="IPR000551">
    <property type="entry name" value="MerR-type_HTH_dom"/>
</dbReference>
<dbReference type="RefSeq" id="WP_020072177.1">
    <property type="nucleotide sequence ID" value="NZ_JBKWRC010000004.1"/>
</dbReference>
<comment type="caution">
    <text evidence="7">The sequence shown here is derived from an EMBL/GenBank/DDBJ whole genome shotgun (WGS) entry which is preliminary data.</text>
</comment>
<dbReference type="PANTHER" id="PTHR30204:SF69">
    <property type="entry name" value="MERR-FAMILY TRANSCRIPTIONAL REGULATOR"/>
    <property type="match status" value="1"/>
</dbReference>
<evidence type="ECO:0000256" key="4">
    <source>
        <dbReference type="ARBA" id="ARBA00023163"/>
    </source>
</evidence>
<accession>A0A928KXQ9</accession>
<reference evidence="7" key="1">
    <citation type="submission" date="2019-04" db="EMBL/GenBank/DDBJ databases">
        <title>Evolution of Biomass-Degrading Anaerobic Consortia Revealed by Metagenomics.</title>
        <authorList>
            <person name="Peng X."/>
        </authorList>
    </citation>
    <scope>NUCLEOTIDE SEQUENCE</scope>
    <source>
        <strain evidence="7">SIG551</strain>
    </source>
</reference>
<keyword evidence="5" id="KW-0175">Coiled coil</keyword>
<keyword evidence="3" id="KW-0238">DNA-binding</keyword>
<dbReference type="InterPro" id="IPR009061">
    <property type="entry name" value="DNA-bd_dom_put_sf"/>
</dbReference>
<evidence type="ECO:0000256" key="2">
    <source>
        <dbReference type="ARBA" id="ARBA00023015"/>
    </source>
</evidence>
<dbReference type="Pfam" id="PF13411">
    <property type="entry name" value="MerR_1"/>
    <property type="match status" value="1"/>
</dbReference>
<evidence type="ECO:0000256" key="5">
    <source>
        <dbReference type="SAM" id="Coils"/>
    </source>
</evidence>
<feature type="domain" description="HTH merR-type" evidence="6">
    <location>
        <begin position="1"/>
        <end position="71"/>
    </location>
</feature>
<dbReference type="PROSITE" id="PS50937">
    <property type="entry name" value="HTH_MERR_2"/>
    <property type="match status" value="1"/>
</dbReference>